<keyword evidence="14" id="KW-1185">Reference proteome</keyword>
<sequence length="898" mass="102038">MSYKLFIWLLGLLMLPCLSGQIEAQLPESTPVVTVSMKRVPLPDILSELEKQTGMFFSYESSLIKDLPDVSLVVRDESLSYCLKRLFSALPVIYRVTGQYIILKRKPQLFTISGFVRDSASYESLLNATIIEKISGKGSVSNNYGFYSITLPPGEVLLSTSYVGYKPREIHFILTKDTLVDLSLSSIGNLKEVVVRGLNPDSEVLNSRSGVFDVPAQRVKSMPTLLGENDLIKTLQQLPGVAVGDEASTGLFVRGGGADQNLYLLDGNPVYQINHLLGFFSAFNPDAVKNSIFYKESFPAEYGGRLSSVVDVRTNDGDRQHYHGNISIGLLSARANLEGPIWKDRTSFNVSVRRTWIDLLTTPILAFTNKDSNTKQSYGFHFFDINAKVNHSFSDRSRLYLSFYMGQDAFRNGEKSRHEEDKDDFHWRWGNLIGSAGWNYVINNKLFANVMAGYSRFRSHIWKESISTTIYEGQAPDSPTEPGQKFLSVFESGYRSEIEDVSLRTSFDYRPVVNHRLRIGSDYQYHSFHPENNFATITNWQKESSSQMPVGGLTIKTWIPGHEVSFYAEDEMRLTNRLRVNAGLRYTIFMVQKETYHSLQPRLSARYVLGRNWSAKLSYSKMNQYVHLLSDTYISQPTDIWVPVTSSIPPMGAHQLSASLCYNLNKSYDFSLEGYYKRMNNLIEYKDHALAENTFTGWEDRVGIGKGRSYGLEFMVQKKIGKTSGWIGYTLSWSDRWFPDGSVNRGEHYPYRYDNRHKVNVVLSRRLSRKVELTGTWVFASGNHITIPEYLYSGAGGQINNGFIPGDISQVPGQGASALNNYQLSPYHRLDLGANFYRYKKNGRMGIWNLSVYNVYLQPNPFTVKAVWRQGAQDEPKAVLQQSILFLCMPSISYTYKF</sequence>
<dbReference type="PANTHER" id="PTHR30069:SF29">
    <property type="entry name" value="HEMOGLOBIN AND HEMOGLOBIN-HAPTOGLOBIN-BINDING PROTEIN 1-RELATED"/>
    <property type="match status" value="1"/>
</dbReference>
<dbReference type="GO" id="GO:0009279">
    <property type="term" value="C:cell outer membrane"/>
    <property type="evidence" value="ECO:0007669"/>
    <property type="project" value="UniProtKB-SubCell"/>
</dbReference>
<dbReference type="InterPro" id="IPR039426">
    <property type="entry name" value="TonB-dep_rcpt-like"/>
</dbReference>
<evidence type="ECO:0000256" key="5">
    <source>
        <dbReference type="ARBA" id="ARBA00022729"/>
    </source>
</evidence>
<reference evidence="13 14" key="1">
    <citation type="submission" date="2016-10" db="EMBL/GenBank/DDBJ databases">
        <authorList>
            <person name="Varghese N."/>
            <person name="Submissions S."/>
        </authorList>
    </citation>
    <scope>NUCLEOTIDE SEQUENCE [LARGE SCALE GENOMIC DNA]</scope>
    <source>
        <strain evidence="13 14">DSM 29073</strain>
    </source>
</reference>
<evidence type="ECO:0000259" key="12">
    <source>
        <dbReference type="Pfam" id="PF07715"/>
    </source>
</evidence>
<dbReference type="Gene3D" id="2.170.130.10">
    <property type="entry name" value="TonB-dependent receptor, plug domain"/>
    <property type="match status" value="1"/>
</dbReference>
<dbReference type="Pfam" id="PF13715">
    <property type="entry name" value="CarbopepD_reg_2"/>
    <property type="match status" value="1"/>
</dbReference>
<evidence type="ECO:0000256" key="8">
    <source>
        <dbReference type="ARBA" id="ARBA00023170"/>
    </source>
</evidence>
<evidence type="ECO:0000256" key="2">
    <source>
        <dbReference type="ARBA" id="ARBA00022448"/>
    </source>
</evidence>
<evidence type="ECO:0000256" key="7">
    <source>
        <dbReference type="ARBA" id="ARBA00023136"/>
    </source>
</evidence>
<accession>A0A8G2BZ03</accession>
<dbReference type="InterPro" id="IPR012910">
    <property type="entry name" value="Plug_dom"/>
</dbReference>
<comment type="caution">
    <text evidence="13">The sequence shown here is derived from an EMBL/GenBank/DDBJ whole genome shotgun (WGS) entry which is preliminary data.</text>
</comment>
<dbReference type="GO" id="GO:0044718">
    <property type="term" value="P:siderophore transmembrane transport"/>
    <property type="evidence" value="ECO:0007669"/>
    <property type="project" value="TreeGrafter"/>
</dbReference>
<evidence type="ECO:0000259" key="11">
    <source>
        <dbReference type="Pfam" id="PF00593"/>
    </source>
</evidence>
<dbReference type="AlphaFoldDB" id="A0A8G2BZ03"/>
<evidence type="ECO:0000313" key="13">
    <source>
        <dbReference type="EMBL" id="SEG26673.1"/>
    </source>
</evidence>
<dbReference type="EMBL" id="FNVS01000025">
    <property type="protein sequence ID" value="SEG26673.1"/>
    <property type="molecule type" value="Genomic_DNA"/>
</dbReference>
<feature type="domain" description="TonB-dependent receptor-like beta-barrel" evidence="11">
    <location>
        <begin position="390"/>
        <end position="855"/>
    </location>
</feature>
<evidence type="ECO:0000256" key="6">
    <source>
        <dbReference type="ARBA" id="ARBA00023077"/>
    </source>
</evidence>
<keyword evidence="9" id="KW-0998">Cell outer membrane</keyword>
<gene>
    <name evidence="13" type="ORF">SAMN05444001_12516</name>
</gene>
<organism evidence="13 14">
    <name type="scientific">Parabacteroides chinchillae</name>
    <dbReference type="NCBI Taxonomy" id="871327"/>
    <lineage>
        <taxon>Bacteria</taxon>
        <taxon>Pseudomonadati</taxon>
        <taxon>Bacteroidota</taxon>
        <taxon>Bacteroidia</taxon>
        <taxon>Bacteroidales</taxon>
        <taxon>Tannerellaceae</taxon>
        <taxon>Parabacteroides</taxon>
    </lineage>
</organism>
<dbReference type="Gene3D" id="2.60.40.1120">
    <property type="entry name" value="Carboxypeptidase-like, regulatory domain"/>
    <property type="match status" value="1"/>
</dbReference>
<evidence type="ECO:0000256" key="10">
    <source>
        <dbReference type="RuleBase" id="RU003357"/>
    </source>
</evidence>
<evidence type="ECO:0000256" key="9">
    <source>
        <dbReference type="ARBA" id="ARBA00023237"/>
    </source>
</evidence>
<keyword evidence="5" id="KW-0732">Signal</keyword>
<evidence type="ECO:0000256" key="3">
    <source>
        <dbReference type="ARBA" id="ARBA00022452"/>
    </source>
</evidence>
<dbReference type="InterPro" id="IPR000531">
    <property type="entry name" value="Beta-barrel_TonB"/>
</dbReference>
<dbReference type="RefSeq" id="WP_103984400.1">
    <property type="nucleotide sequence ID" value="NZ_FNVS01000025.1"/>
</dbReference>
<keyword evidence="4" id="KW-0812">Transmembrane</keyword>
<dbReference type="Pfam" id="PF07715">
    <property type="entry name" value="Plug"/>
    <property type="match status" value="1"/>
</dbReference>
<dbReference type="Pfam" id="PF00593">
    <property type="entry name" value="TonB_dep_Rec_b-barrel"/>
    <property type="match status" value="1"/>
</dbReference>
<dbReference type="Gene3D" id="2.40.170.20">
    <property type="entry name" value="TonB-dependent receptor, beta-barrel domain"/>
    <property type="match status" value="1"/>
</dbReference>
<protein>
    <submittedName>
        <fullName evidence="13">Outer membrane receptor proteins, mostly Fe transport</fullName>
    </submittedName>
</protein>
<dbReference type="InterPro" id="IPR008969">
    <property type="entry name" value="CarboxyPept-like_regulatory"/>
</dbReference>
<comment type="subcellular location">
    <subcellularLocation>
        <location evidence="1">Cell outer membrane</location>
        <topology evidence="1">Multi-pass membrane protein</topology>
    </subcellularLocation>
</comment>
<dbReference type="SUPFAM" id="SSF56935">
    <property type="entry name" value="Porins"/>
    <property type="match status" value="1"/>
</dbReference>
<keyword evidence="6 10" id="KW-0798">TonB box</keyword>
<dbReference type="InterPro" id="IPR036942">
    <property type="entry name" value="Beta-barrel_TonB_sf"/>
</dbReference>
<dbReference type="InterPro" id="IPR037066">
    <property type="entry name" value="Plug_dom_sf"/>
</dbReference>
<dbReference type="Proteomes" id="UP000236725">
    <property type="component" value="Unassembled WGS sequence"/>
</dbReference>
<dbReference type="GO" id="GO:0015344">
    <property type="term" value="F:siderophore uptake transmembrane transporter activity"/>
    <property type="evidence" value="ECO:0007669"/>
    <property type="project" value="TreeGrafter"/>
</dbReference>
<keyword evidence="7 10" id="KW-0472">Membrane</keyword>
<dbReference type="SUPFAM" id="SSF49464">
    <property type="entry name" value="Carboxypeptidase regulatory domain-like"/>
    <property type="match status" value="1"/>
</dbReference>
<keyword evidence="3" id="KW-1134">Transmembrane beta strand</keyword>
<evidence type="ECO:0000256" key="4">
    <source>
        <dbReference type="ARBA" id="ARBA00022692"/>
    </source>
</evidence>
<name>A0A8G2BZ03_9BACT</name>
<keyword evidence="2" id="KW-0813">Transport</keyword>
<evidence type="ECO:0000256" key="1">
    <source>
        <dbReference type="ARBA" id="ARBA00004571"/>
    </source>
</evidence>
<keyword evidence="8 13" id="KW-0675">Receptor</keyword>
<feature type="domain" description="TonB-dependent receptor plug" evidence="12">
    <location>
        <begin position="227"/>
        <end position="305"/>
    </location>
</feature>
<dbReference type="PANTHER" id="PTHR30069">
    <property type="entry name" value="TONB-DEPENDENT OUTER MEMBRANE RECEPTOR"/>
    <property type="match status" value="1"/>
</dbReference>
<comment type="similarity">
    <text evidence="10">Belongs to the TonB-dependent receptor family.</text>
</comment>
<evidence type="ECO:0000313" key="14">
    <source>
        <dbReference type="Proteomes" id="UP000236725"/>
    </source>
</evidence>
<proteinExistence type="inferred from homology"/>